<proteinExistence type="predicted"/>
<sequence length="130" mass="14412">MPTRLPRTNGHWVGEPGEGTWYPDNPKAKNVLGAEGVPFKNGRPDFSQWSKGEVEFDPGVLDGSNTDFLRVYEQIKEAAGLPSNNAAKELLRQRGLTPHHFSDTVIQLIPTDLHANIPHIGSASDLRRNF</sequence>
<gene>
    <name evidence="2" type="ORF">RPE78_04895</name>
</gene>
<feature type="region of interest" description="Disordered" evidence="1">
    <location>
        <begin position="1"/>
        <end position="25"/>
    </location>
</feature>
<accession>A0ABZ1E3T5</accession>
<evidence type="ECO:0000256" key="1">
    <source>
        <dbReference type="SAM" id="MobiDB-lite"/>
    </source>
</evidence>
<keyword evidence="2" id="KW-0540">Nuclease</keyword>
<name>A0ABZ1E3T5_9RHOB</name>
<dbReference type="Proteomes" id="UP001623290">
    <property type="component" value="Chromosome"/>
</dbReference>
<dbReference type="EMBL" id="CP135443">
    <property type="protein sequence ID" value="WRY34634.1"/>
    <property type="molecule type" value="Genomic_DNA"/>
</dbReference>
<evidence type="ECO:0000313" key="2">
    <source>
        <dbReference type="EMBL" id="WRY34634.1"/>
    </source>
</evidence>
<protein>
    <submittedName>
        <fullName evidence="2">HNH endonuclease</fullName>
    </submittedName>
</protein>
<dbReference type="RefSeq" id="WP_406721385.1">
    <property type="nucleotide sequence ID" value="NZ_CP135443.1"/>
</dbReference>
<organism evidence="2 3">
    <name type="scientific">Thioclava litoralis</name>
    <dbReference type="NCBI Taxonomy" id="3076557"/>
    <lineage>
        <taxon>Bacteria</taxon>
        <taxon>Pseudomonadati</taxon>
        <taxon>Pseudomonadota</taxon>
        <taxon>Alphaproteobacteria</taxon>
        <taxon>Rhodobacterales</taxon>
        <taxon>Paracoccaceae</taxon>
        <taxon>Thioclava</taxon>
    </lineage>
</organism>
<keyword evidence="2" id="KW-0255">Endonuclease</keyword>
<reference evidence="2 3" key="1">
    <citation type="submission" date="2023-09" db="EMBL/GenBank/DDBJ databases">
        <title>Thioclava shenzhenensis sp. nov., a multidrug resistant bacteria-antagonizing species isolated from coastal seawater.</title>
        <authorList>
            <person name="Long M."/>
        </authorList>
    </citation>
    <scope>NUCLEOTIDE SEQUENCE [LARGE SCALE GENOMIC DNA]</scope>
    <source>
        <strain evidence="2 3">FTW29</strain>
    </source>
</reference>
<evidence type="ECO:0000313" key="3">
    <source>
        <dbReference type="Proteomes" id="UP001623290"/>
    </source>
</evidence>
<keyword evidence="3" id="KW-1185">Reference proteome</keyword>
<dbReference type="GO" id="GO:0004519">
    <property type="term" value="F:endonuclease activity"/>
    <property type="evidence" value="ECO:0007669"/>
    <property type="project" value="UniProtKB-KW"/>
</dbReference>
<keyword evidence="2" id="KW-0378">Hydrolase</keyword>